<reference evidence="3 4" key="1">
    <citation type="submission" date="2019-04" db="EMBL/GenBank/DDBJ databases">
        <title>Friends and foes A comparative genomics study of 23 Aspergillus species from section Flavi.</title>
        <authorList>
            <consortium name="DOE Joint Genome Institute"/>
            <person name="Kjaerbolling I."/>
            <person name="Vesth T."/>
            <person name="Frisvad J.C."/>
            <person name="Nybo J.L."/>
            <person name="Theobald S."/>
            <person name="Kildgaard S."/>
            <person name="Isbrandt T."/>
            <person name="Kuo A."/>
            <person name="Sato A."/>
            <person name="Lyhne E.K."/>
            <person name="Kogle M.E."/>
            <person name="Wiebenga A."/>
            <person name="Kun R.S."/>
            <person name="Lubbers R.J."/>
            <person name="Makela M.R."/>
            <person name="Barry K."/>
            <person name="Chovatia M."/>
            <person name="Clum A."/>
            <person name="Daum C."/>
            <person name="Haridas S."/>
            <person name="He G."/>
            <person name="LaButti K."/>
            <person name="Lipzen A."/>
            <person name="Mondo S."/>
            <person name="Riley R."/>
            <person name="Salamov A."/>
            <person name="Simmons B.A."/>
            <person name="Magnuson J.K."/>
            <person name="Henrissat B."/>
            <person name="Mortensen U.H."/>
            <person name="Larsen T.O."/>
            <person name="Devries R.P."/>
            <person name="Grigoriev I.V."/>
            <person name="Machida M."/>
            <person name="Baker S.E."/>
            <person name="Andersen M.R."/>
        </authorList>
    </citation>
    <scope>NUCLEOTIDE SEQUENCE [LARGE SCALE GENOMIC DNA]</scope>
    <source>
        <strain evidence="3 4">CBS 117625</strain>
    </source>
</reference>
<dbReference type="PANTHER" id="PTHR10366">
    <property type="entry name" value="NAD DEPENDENT EPIMERASE/DEHYDRATASE"/>
    <property type="match status" value="1"/>
</dbReference>
<dbReference type="AlphaFoldDB" id="A0A5N6SXJ1"/>
<dbReference type="OrthoDB" id="2735536at2759"/>
<name>A0A5N6SXJ1_ASPPS</name>
<dbReference type="GO" id="GO:0016616">
    <property type="term" value="F:oxidoreductase activity, acting on the CH-OH group of donors, NAD or NADP as acceptor"/>
    <property type="evidence" value="ECO:0007669"/>
    <property type="project" value="TreeGrafter"/>
</dbReference>
<dbReference type="Gene3D" id="3.40.50.720">
    <property type="entry name" value="NAD(P)-binding Rossmann-like Domain"/>
    <property type="match status" value="1"/>
</dbReference>
<evidence type="ECO:0008006" key="5">
    <source>
        <dbReference type="Google" id="ProtNLM"/>
    </source>
</evidence>
<dbReference type="SUPFAM" id="SSF51735">
    <property type="entry name" value="NAD(P)-binding Rossmann-fold domains"/>
    <property type="match status" value="1"/>
</dbReference>
<sequence>MSSGEHVLLTGANGFREYATTAIVRSQNKANDIIKTHPSWKGKINSAIVSDFTSQRPLNALFEDDIQKDIIEPAVMGSAHHHGGTSPKRFVLLGSAVSVLNSFEDMSREGHPYTEEDWNPVTAKQAIERQDNVLGYNVSKTPAEDAAWKFMKTNKPAFDLAVINSDIITGPMIHPISGPGSINERNHLAIASFIDGTNQKVGDVRFSFYHFVDVRDIATSHVDALTNAVPGDRLIFGLITPQLVVNIIRKHFPENLRTVVTELPLFMEIRSDLDELVSFP</sequence>
<keyword evidence="1" id="KW-0560">Oxidoreductase</keyword>
<dbReference type="RefSeq" id="XP_031914690.1">
    <property type="nucleotide sequence ID" value="XM_032059680.1"/>
</dbReference>
<gene>
    <name evidence="3" type="ORF">BDV38DRAFT_281929</name>
</gene>
<organism evidence="3 4">
    <name type="scientific">Aspergillus pseudotamarii</name>
    <dbReference type="NCBI Taxonomy" id="132259"/>
    <lineage>
        <taxon>Eukaryota</taxon>
        <taxon>Fungi</taxon>
        <taxon>Dikarya</taxon>
        <taxon>Ascomycota</taxon>
        <taxon>Pezizomycotina</taxon>
        <taxon>Eurotiomycetes</taxon>
        <taxon>Eurotiomycetidae</taxon>
        <taxon>Eurotiales</taxon>
        <taxon>Aspergillaceae</taxon>
        <taxon>Aspergillus</taxon>
        <taxon>Aspergillus subgen. Circumdati</taxon>
    </lineage>
</organism>
<proteinExistence type="inferred from homology"/>
<dbReference type="GeneID" id="43643890"/>
<accession>A0A5N6SXJ1</accession>
<dbReference type="EMBL" id="ML743570">
    <property type="protein sequence ID" value="KAE8138627.1"/>
    <property type="molecule type" value="Genomic_DNA"/>
</dbReference>
<dbReference type="InterPro" id="IPR050425">
    <property type="entry name" value="NAD(P)_dehydrat-like"/>
</dbReference>
<evidence type="ECO:0000256" key="2">
    <source>
        <dbReference type="ARBA" id="ARBA00023445"/>
    </source>
</evidence>
<dbReference type="InterPro" id="IPR036291">
    <property type="entry name" value="NAD(P)-bd_dom_sf"/>
</dbReference>
<evidence type="ECO:0000256" key="1">
    <source>
        <dbReference type="ARBA" id="ARBA00023002"/>
    </source>
</evidence>
<evidence type="ECO:0000313" key="3">
    <source>
        <dbReference type="EMBL" id="KAE8138627.1"/>
    </source>
</evidence>
<dbReference type="Proteomes" id="UP000325672">
    <property type="component" value="Unassembled WGS sequence"/>
</dbReference>
<dbReference type="PANTHER" id="PTHR10366:SF814">
    <property type="entry name" value="NAD-DEPENDENT EPIMERASE_DEHYDRATASE DOMAIN-CONTAINING PROTEIN"/>
    <property type="match status" value="1"/>
</dbReference>
<evidence type="ECO:0000313" key="4">
    <source>
        <dbReference type="Proteomes" id="UP000325672"/>
    </source>
</evidence>
<protein>
    <recommendedName>
        <fullName evidence="5">NAD-dependent epimerase/dehydratase domain-containing protein</fullName>
    </recommendedName>
</protein>
<comment type="similarity">
    <text evidence="2">Belongs to the NAD(P)-dependent epimerase/dehydratase family. Dihydroflavonol-4-reductase subfamily.</text>
</comment>
<keyword evidence="4" id="KW-1185">Reference proteome</keyword>